<name>C7NFJ3_KYTSD</name>
<dbReference type="Pfam" id="PF10698">
    <property type="entry name" value="DUF2505"/>
    <property type="match status" value="1"/>
</dbReference>
<dbReference type="SUPFAM" id="SSF55961">
    <property type="entry name" value="Bet v1-like"/>
    <property type="match status" value="1"/>
</dbReference>
<organism evidence="1 2">
    <name type="scientific">Kytococcus sedentarius (strain ATCC 14392 / DSM 20547 / JCM 11482 / CCUG 33030 / NBRC 15357 / NCTC 11040 / CCM 314 / 541)</name>
    <name type="common">Micrococcus sedentarius</name>
    <dbReference type="NCBI Taxonomy" id="478801"/>
    <lineage>
        <taxon>Bacteria</taxon>
        <taxon>Bacillati</taxon>
        <taxon>Actinomycetota</taxon>
        <taxon>Actinomycetes</taxon>
        <taxon>Micrococcales</taxon>
        <taxon>Kytococcaceae</taxon>
        <taxon>Kytococcus</taxon>
    </lineage>
</organism>
<dbReference type="eggNOG" id="COG3832">
    <property type="taxonomic scope" value="Bacteria"/>
</dbReference>
<dbReference type="EMBL" id="CP001686">
    <property type="protein sequence ID" value="ACV05928.1"/>
    <property type="molecule type" value="Genomic_DNA"/>
</dbReference>
<sequence length="164" mass="17738">MKIEHSFTLPAPVDRVMAMVADADYVADKIRRTGALDHTVEVNTDGPGPVIRTTRLMSTEQLPQVARRAVGERVTLTEEQTWQAPAADGSRSGQLKVGAGRAPVSLTATLHLEPRGEETVFSTVGDFTVSIPFLGPQLEKQAEPLVGQVVGIEEQASREWLASH</sequence>
<dbReference type="Gene3D" id="3.30.530.20">
    <property type="match status" value="1"/>
</dbReference>
<gene>
    <name evidence="1" type="ordered locus">Ksed_08750</name>
</gene>
<proteinExistence type="predicted"/>
<dbReference type="InterPro" id="IPR023393">
    <property type="entry name" value="START-like_dom_sf"/>
</dbReference>
<keyword evidence="2" id="KW-1185">Reference proteome</keyword>
<reference evidence="1 2" key="1">
    <citation type="journal article" date="2009" name="Stand. Genomic Sci.">
        <title>Complete genome sequence of Kytococcus sedentarius type strain (541).</title>
        <authorList>
            <person name="Sims D."/>
            <person name="Brettin T."/>
            <person name="Detter J.C."/>
            <person name="Han C."/>
            <person name="Lapidus A."/>
            <person name="Copeland A."/>
            <person name="Glavina Del Rio T."/>
            <person name="Nolan M."/>
            <person name="Chen F."/>
            <person name="Lucas S."/>
            <person name="Tice H."/>
            <person name="Cheng J.F."/>
            <person name="Bruce D."/>
            <person name="Goodwin L."/>
            <person name="Pitluck S."/>
            <person name="Ovchinnikova G."/>
            <person name="Pati A."/>
            <person name="Ivanova N."/>
            <person name="Mavrommatis K."/>
            <person name="Chen A."/>
            <person name="Palaniappan K."/>
            <person name="D'haeseleer P."/>
            <person name="Chain P."/>
            <person name="Bristow J."/>
            <person name="Eisen J.A."/>
            <person name="Markowitz V."/>
            <person name="Hugenholtz P."/>
            <person name="Schneider S."/>
            <person name="Goker M."/>
            <person name="Pukall R."/>
            <person name="Kyrpides N.C."/>
            <person name="Klenk H.P."/>
        </authorList>
    </citation>
    <scope>NUCLEOTIDE SEQUENCE [LARGE SCALE GENOMIC DNA]</scope>
    <source>
        <strain evidence="2">ATCC 14392 / DSM 20547 / JCM 11482 / CCUG 33030 / NBRC 15357 / NCTC 11040 / CCM 314 / 541</strain>
    </source>
</reference>
<dbReference type="RefSeq" id="WP_012802343.1">
    <property type="nucleotide sequence ID" value="NC_013169.1"/>
</dbReference>
<dbReference type="HOGENOM" id="CLU_104590_1_2_11"/>
<dbReference type="Proteomes" id="UP000006666">
    <property type="component" value="Chromosome"/>
</dbReference>
<evidence type="ECO:0008006" key="3">
    <source>
        <dbReference type="Google" id="ProtNLM"/>
    </source>
</evidence>
<dbReference type="STRING" id="478801.Ksed_08750"/>
<evidence type="ECO:0000313" key="2">
    <source>
        <dbReference type="Proteomes" id="UP000006666"/>
    </source>
</evidence>
<dbReference type="KEGG" id="kse:Ksed_08750"/>
<dbReference type="AlphaFoldDB" id="C7NFJ3"/>
<accession>C7NFJ3</accession>
<protein>
    <recommendedName>
        <fullName evidence="3">DUF2505 domain-containing protein</fullName>
    </recommendedName>
</protein>
<evidence type="ECO:0000313" key="1">
    <source>
        <dbReference type="EMBL" id="ACV05928.1"/>
    </source>
</evidence>
<dbReference type="InterPro" id="IPR019639">
    <property type="entry name" value="DUF2505"/>
</dbReference>